<dbReference type="STRING" id="1445510.YC6258_05500"/>
<dbReference type="RefSeq" id="WP_044619249.1">
    <property type="nucleotide sequence ID" value="NZ_CP007142.1"/>
</dbReference>
<dbReference type="HOGENOM" id="CLU_186918_0_0_6"/>
<name>A0A0C5VW20_9GAMM</name>
<gene>
    <name evidence="1" type="ORF">YC6258_05500</name>
</gene>
<protein>
    <submittedName>
        <fullName evidence="1">Uncharacterized protein</fullName>
    </submittedName>
</protein>
<dbReference type="AlphaFoldDB" id="A0A0C5VW20"/>
<proteinExistence type="predicted"/>
<accession>A0A0C5VW20</accession>
<dbReference type="Proteomes" id="UP000032266">
    <property type="component" value="Chromosome"/>
</dbReference>
<dbReference type="OrthoDB" id="9794260at2"/>
<keyword evidence="2" id="KW-1185">Reference proteome</keyword>
<sequence length="89" mass="10306">MPDLDAQPYQSAADAILRYLAQRPEAAETVEGVAKWWLARQRYDDSVRLVQQALDYLEKQGEVEKMSITDGQVLYRKKQFSASHFNDKQ</sequence>
<organism evidence="1 2">
    <name type="scientific">Gynuella sunshinyii YC6258</name>
    <dbReference type="NCBI Taxonomy" id="1445510"/>
    <lineage>
        <taxon>Bacteria</taxon>
        <taxon>Pseudomonadati</taxon>
        <taxon>Pseudomonadota</taxon>
        <taxon>Gammaproteobacteria</taxon>
        <taxon>Oceanospirillales</taxon>
        <taxon>Saccharospirillaceae</taxon>
        <taxon>Gynuella</taxon>
    </lineage>
</organism>
<evidence type="ECO:0000313" key="2">
    <source>
        <dbReference type="Proteomes" id="UP000032266"/>
    </source>
</evidence>
<reference evidence="1 2" key="1">
    <citation type="submission" date="2014-01" db="EMBL/GenBank/DDBJ databases">
        <title>Full genme sequencing of cellulolytic bacterium Gynuella sunshinyii YC6258T gen. nov., sp. nov.</title>
        <authorList>
            <person name="Khan H."/>
            <person name="Chung E.J."/>
            <person name="Chung Y.R."/>
        </authorList>
    </citation>
    <scope>NUCLEOTIDE SEQUENCE [LARGE SCALE GENOMIC DNA]</scope>
    <source>
        <strain evidence="1 2">YC6258</strain>
    </source>
</reference>
<dbReference type="KEGG" id="gsn:YC6258_05500"/>
<evidence type="ECO:0000313" key="1">
    <source>
        <dbReference type="EMBL" id="AJQ97528.1"/>
    </source>
</evidence>
<dbReference type="EMBL" id="CP007142">
    <property type="protein sequence ID" value="AJQ97528.1"/>
    <property type="molecule type" value="Genomic_DNA"/>
</dbReference>